<keyword evidence="1 5" id="KW-0808">Transferase</keyword>
<dbReference type="AlphaFoldDB" id="A0ABD7V2A4"/>
<dbReference type="EC" id="2.8.1.2" evidence="5"/>
<evidence type="ECO:0000256" key="2">
    <source>
        <dbReference type="ARBA" id="ARBA00022737"/>
    </source>
</evidence>
<dbReference type="CDD" id="cd01449">
    <property type="entry name" value="TST_Repeat_2"/>
    <property type="match status" value="1"/>
</dbReference>
<dbReference type="SUPFAM" id="SSF52821">
    <property type="entry name" value="Rhodanese/Cell cycle control phosphatase"/>
    <property type="match status" value="2"/>
</dbReference>
<feature type="domain" description="Rhodanese" evidence="4">
    <location>
        <begin position="237"/>
        <end position="321"/>
    </location>
</feature>
<dbReference type="CDD" id="cd01448">
    <property type="entry name" value="TST_Repeat_1"/>
    <property type="match status" value="1"/>
</dbReference>
<dbReference type="Gene3D" id="3.40.250.10">
    <property type="entry name" value="Rhodanese-like domain"/>
    <property type="match status" value="2"/>
</dbReference>
<evidence type="ECO:0000256" key="3">
    <source>
        <dbReference type="SAM" id="MobiDB-lite"/>
    </source>
</evidence>
<evidence type="ECO:0000259" key="4">
    <source>
        <dbReference type="PROSITE" id="PS50206"/>
    </source>
</evidence>
<feature type="compositionally biased region" description="Basic and acidic residues" evidence="3">
    <location>
        <begin position="1"/>
        <end position="16"/>
    </location>
</feature>
<sequence>MAQPCQERRGGSRGDRVTQGVTASSGAVGTGSTGLGASLSGSLVSAEWLRDHADSVVVLDASIARSVDAAGLTVFDPGHEVFRAAHIPGARFADLFATFSDPSSPIAFTRPTAAQMAAAAAELGITPADDIVVYDQLSGAYAARVWLVLRSFGFERARVLDGGFARWAALGCPIESGDPAAPDGSGRAIELADLGTSIFAGLDEVRSISADEDSTTTLICALRTPDYTGESGGDRPGHIPGSLSVPFPDLLSDDGTFSPERTRKVLEGVGIGPDSDVVVYCGGGINASGAALAFVEAGYPLPRVYDGSLSEWRSDPDLLLVTGPDPR</sequence>
<dbReference type="SMART" id="SM00450">
    <property type="entry name" value="RHOD"/>
    <property type="match status" value="2"/>
</dbReference>
<reference evidence="5 6" key="1">
    <citation type="submission" date="2019-02" db="EMBL/GenBank/DDBJ databases">
        <authorList>
            <consortium name="Pathogen Informatics"/>
        </authorList>
    </citation>
    <scope>NUCLEOTIDE SEQUENCE [LARGE SCALE GENOMIC DNA]</scope>
    <source>
        <strain evidence="5 6">3012STDY6756503</strain>
    </source>
</reference>
<dbReference type="InterPro" id="IPR036873">
    <property type="entry name" value="Rhodanese-like_dom_sf"/>
</dbReference>
<evidence type="ECO:0000256" key="1">
    <source>
        <dbReference type="ARBA" id="ARBA00022679"/>
    </source>
</evidence>
<dbReference type="Pfam" id="PF00581">
    <property type="entry name" value="Rhodanese"/>
    <property type="match status" value="2"/>
</dbReference>
<feature type="region of interest" description="Disordered" evidence="3">
    <location>
        <begin position="1"/>
        <end position="25"/>
    </location>
</feature>
<dbReference type="Proteomes" id="UP000360750">
    <property type="component" value="Unassembled WGS sequence"/>
</dbReference>
<feature type="domain" description="Rhodanese" evidence="4">
    <location>
        <begin position="77"/>
        <end position="176"/>
    </location>
</feature>
<dbReference type="InterPro" id="IPR001763">
    <property type="entry name" value="Rhodanese-like_dom"/>
</dbReference>
<dbReference type="PANTHER" id="PTHR11364:SF27">
    <property type="entry name" value="SULFURTRANSFERASE"/>
    <property type="match status" value="1"/>
</dbReference>
<dbReference type="InterPro" id="IPR045078">
    <property type="entry name" value="TST/MPST-like"/>
</dbReference>
<gene>
    <name evidence="5" type="primary">sseA_4</name>
    <name evidence="5" type="ORF">NCTC8139_02052</name>
</gene>
<comment type="caution">
    <text evidence="5">The sequence shown here is derived from an EMBL/GenBank/DDBJ whole genome shotgun (WGS) entry which is preliminary data.</text>
</comment>
<name>A0ABD7V2A4_9ACTN</name>
<evidence type="ECO:0000313" key="5">
    <source>
        <dbReference type="EMBL" id="VFA88507.1"/>
    </source>
</evidence>
<dbReference type="GO" id="GO:0016784">
    <property type="term" value="F:3-mercaptopyruvate sulfurtransferase activity"/>
    <property type="evidence" value="ECO:0007669"/>
    <property type="project" value="UniProtKB-EC"/>
</dbReference>
<proteinExistence type="predicted"/>
<dbReference type="PROSITE" id="PS50206">
    <property type="entry name" value="RHODANESE_3"/>
    <property type="match status" value="2"/>
</dbReference>
<dbReference type="PANTHER" id="PTHR11364">
    <property type="entry name" value="THIOSULFATE SULFERTANSFERASE"/>
    <property type="match status" value="1"/>
</dbReference>
<protein>
    <submittedName>
        <fullName evidence="5">3-mercaptopyruvate sulfurtransferase</fullName>
        <ecNumber evidence="5">2.8.1.2</ecNumber>
    </submittedName>
</protein>
<dbReference type="EMBL" id="CAACYD010000006">
    <property type="protein sequence ID" value="VFA88507.1"/>
    <property type="molecule type" value="Genomic_DNA"/>
</dbReference>
<organism evidence="5 6">
    <name type="scientific">Gordonia paraffinivorans</name>
    <dbReference type="NCBI Taxonomy" id="175628"/>
    <lineage>
        <taxon>Bacteria</taxon>
        <taxon>Bacillati</taxon>
        <taxon>Actinomycetota</taxon>
        <taxon>Actinomycetes</taxon>
        <taxon>Mycobacteriales</taxon>
        <taxon>Gordoniaceae</taxon>
        <taxon>Gordonia</taxon>
    </lineage>
</organism>
<keyword evidence="2" id="KW-0677">Repeat</keyword>
<accession>A0ABD7V2A4</accession>
<evidence type="ECO:0000313" key="6">
    <source>
        <dbReference type="Proteomes" id="UP000360750"/>
    </source>
</evidence>